<evidence type="ECO:0000256" key="8">
    <source>
        <dbReference type="SAM" id="MobiDB-lite"/>
    </source>
</evidence>
<dbReference type="InterPro" id="IPR004852">
    <property type="entry name" value="Di-haem_cyt_c_peroxidsae"/>
</dbReference>
<dbReference type="EMBL" id="JBFNQD010000002">
    <property type="protein sequence ID" value="MEW9305384.1"/>
    <property type="molecule type" value="Genomic_DNA"/>
</dbReference>
<keyword evidence="2 7" id="KW-0349">Heme</keyword>
<keyword evidence="11" id="KW-1185">Reference proteome</keyword>
<keyword evidence="10" id="KW-0575">Peroxidase</keyword>
<reference evidence="10 11" key="1">
    <citation type="submission" date="2024-07" db="EMBL/GenBank/DDBJ databases">
        <title>Description of Labrys sedimenti sp. nov., isolated from a diclofenac-degrading enrichment culture.</title>
        <authorList>
            <person name="Tancsics A."/>
            <person name="Csepanyi A."/>
        </authorList>
    </citation>
    <scope>NUCLEOTIDE SEQUENCE [LARGE SCALE GENOMIC DNA]</scope>
    <source>
        <strain evidence="10 11">LMG 23578</strain>
    </source>
</reference>
<organism evidence="10 11">
    <name type="scientific">Labrys neptuniae</name>
    <dbReference type="NCBI Taxonomy" id="376174"/>
    <lineage>
        <taxon>Bacteria</taxon>
        <taxon>Pseudomonadati</taxon>
        <taxon>Pseudomonadota</taxon>
        <taxon>Alphaproteobacteria</taxon>
        <taxon>Hyphomicrobiales</taxon>
        <taxon>Xanthobacteraceae</taxon>
        <taxon>Labrys</taxon>
    </lineage>
</organism>
<dbReference type="InterPro" id="IPR051395">
    <property type="entry name" value="Cytochrome_c_Peroxidase/MauG"/>
</dbReference>
<feature type="domain" description="Cytochrome c" evidence="9">
    <location>
        <begin position="25"/>
        <end position="154"/>
    </location>
</feature>
<keyword evidence="3 7" id="KW-0479">Metal-binding</keyword>
<dbReference type="InterPro" id="IPR009056">
    <property type="entry name" value="Cyt_c-like_dom"/>
</dbReference>
<feature type="domain" description="Cytochrome c" evidence="9">
    <location>
        <begin position="211"/>
        <end position="387"/>
    </location>
</feature>
<accession>A0ABV3PIC2</accession>
<dbReference type="Proteomes" id="UP001555786">
    <property type="component" value="Unassembled WGS sequence"/>
</dbReference>
<keyword evidence="5 10" id="KW-0560">Oxidoreductase</keyword>
<dbReference type="Pfam" id="PF03150">
    <property type="entry name" value="CCP_MauG"/>
    <property type="match status" value="1"/>
</dbReference>
<feature type="region of interest" description="Disordered" evidence="8">
    <location>
        <begin position="99"/>
        <end position="121"/>
    </location>
</feature>
<dbReference type="InterPro" id="IPR036909">
    <property type="entry name" value="Cyt_c-like_dom_sf"/>
</dbReference>
<dbReference type="PANTHER" id="PTHR30600:SF10">
    <property type="entry name" value="BLL6722 PROTEIN"/>
    <property type="match status" value="1"/>
</dbReference>
<gene>
    <name evidence="10" type="ORF">ABXS05_07545</name>
</gene>
<dbReference type="RefSeq" id="WP_367623888.1">
    <property type="nucleotide sequence ID" value="NZ_JBFNQD010000002.1"/>
</dbReference>
<evidence type="ECO:0000256" key="3">
    <source>
        <dbReference type="ARBA" id="ARBA00022723"/>
    </source>
</evidence>
<evidence type="ECO:0000256" key="4">
    <source>
        <dbReference type="ARBA" id="ARBA00022729"/>
    </source>
</evidence>
<evidence type="ECO:0000313" key="10">
    <source>
        <dbReference type="EMBL" id="MEW9305384.1"/>
    </source>
</evidence>
<comment type="subcellular location">
    <subcellularLocation>
        <location evidence="1">Cell envelope</location>
    </subcellularLocation>
</comment>
<protein>
    <submittedName>
        <fullName evidence="10">Cytochrome c peroxidase</fullName>
        <ecNumber evidence="10">1.11.1.5</ecNumber>
    </submittedName>
</protein>
<evidence type="ECO:0000256" key="2">
    <source>
        <dbReference type="ARBA" id="ARBA00022617"/>
    </source>
</evidence>
<dbReference type="EC" id="1.11.1.5" evidence="10"/>
<keyword evidence="6 7" id="KW-0408">Iron</keyword>
<keyword evidence="4" id="KW-0732">Signal</keyword>
<dbReference type="PROSITE" id="PS51007">
    <property type="entry name" value="CYTC"/>
    <property type="match status" value="2"/>
</dbReference>
<name>A0ABV3PIC2_9HYPH</name>
<evidence type="ECO:0000256" key="1">
    <source>
        <dbReference type="ARBA" id="ARBA00004196"/>
    </source>
</evidence>
<dbReference type="PANTHER" id="PTHR30600">
    <property type="entry name" value="CYTOCHROME C PEROXIDASE-RELATED"/>
    <property type="match status" value="1"/>
</dbReference>
<evidence type="ECO:0000256" key="7">
    <source>
        <dbReference type="PROSITE-ProRule" id="PRU00433"/>
    </source>
</evidence>
<comment type="caution">
    <text evidence="10">The sequence shown here is derived from an EMBL/GenBank/DDBJ whole genome shotgun (WGS) entry which is preliminary data.</text>
</comment>
<proteinExistence type="predicted"/>
<dbReference type="Gene3D" id="1.10.760.10">
    <property type="entry name" value="Cytochrome c-like domain"/>
    <property type="match status" value="2"/>
</dbReference>
<sequence length="394" mass="42841">MTSVQAGQDGSRAMSRVQVRQQAQALGALGRTLFFDPSLSGSGKLACSSCHDPAHAFGPVNDHAVQLGGGDMHQPGMRAVPSLKYLQVVPPFTEHFYDSEDEADESIDNGPTGGLTWDGRVDRGADQARIPLLSDFEMGNRDGAEVARRVLAAGHGKAVAAIAGPKAAGDPDLVYKTALKALEVFQQDYRTFYPYSSKYDAVLAGKAELSPQEARGLDLFNAADKGNCASCHISQRGNDGTPPQFTDYGQIALAVPRNPDIPANKDPSYHDLGLCGPLRTDFLKREDYCGLFRTPTLRNVALRKTFFHNGAMHSLRDAVRFYVERETHPERWYPRKADGSIDKYDDLPEAAKANINTDPPFDRKAGDEPALTPAEIDDVVVFLGTLTDGYEPAK</sequence>
<evidence type="ECO:0000256" key="5">
    <source>
        <dbReference type="ARBA" id="ARBA00023002"/>
    </source>
</evidence>
<evidence type="ECO:0000259" key="9">
    <source>
        <dbReference type="PROSITE" id="PS51007"/>
    </source>
</evidence>
<dbReference type="GO" id="GO:0004130">
    <property type="term" value="F:cytochrome-c peroxidase activity"/>
    <property type="evidence" value="ECO:0007669"/>
    <property type="project" value="UniProtKB-EC"/>
</dbReference>
<dbReference type="SUPFAM" id="SSF46626">
    <property type="entry name" value="Cytochrome c"/>
    <property type="match status" value="2"/>
</dbReference>
<evidence type="ECO:0000256" key="6">
    <source>
        <dbReference type="ARBA" id="ARBA00023004"/>
    </source>
</evidence>
<evidence type="ECO:0000313" key="11">
    <source>
        <dbReference type="Proteomes" id="UP001555786"/>
    </source>
</evidence>